<gene>
    <name evidence="1" type="ORF">BET10_06830</name>
</gene>
<dbReference type="Pfam" id="PF01501">
    <property type="entry name" value="Glyco_transf_8"/>
    <property type="match status" value="1"/>
</dbReference>
<dbReference type="EMBL" id="MKJU01000022">
    <property type="protein sequence ID" value="OHU92045.1"/>
    <property type="molecule type" value="Genomic_DNA"/>
</dbReference>
<sequence>MKKAYCLATVTCDNFALGTEVLIYSFLKYNPWFDGDIVVFIDHLSSANKARLSAHYPVKFIKRSEQIENATNRLRKHLPTLRADLHLRLLSLEILRLRDYEKLVFLDSDGMCCNNIKEVFDSPNDFLAARDGFAYEHRANELLKKTPFDALTIPQSYGQNNLIHTFNSGFMAISSAYLTDEHYQGVVSLIDDLSLWKDFGSKGFTDQMLLNIYFQHKVTLVDGRYNFMPFIEQYIHQLDKLTLLDAKFIHFAGVIKPWFNYDDSEILELAPHYLKYLHLWRDVWTECTLGSDDQFAAWKITQQYDWTEHSGAKQPLTMQALSCEYEAPLSPVKVVNQI</sequence>
<dbReference type="OrthoDB" id="9807549at2"/>
<dbReference type="InterPro" id="IPR002495">
    <property type="entry name" value="Glyco_trans_8"/>
</dbReference>
<dbReference type="AlphaFoldDB" id="A0A1S1N1I9"/>
<proteinExistence type="predicted"/>
<dbReference type="Proteomes" id="UP000179786">
    <property type="component" value="Unassembled WGS sequence"/>
</dbReference>
<evidence type="ECO:0000313" key="2">
    <source>
        <dbReference type="Proteomes" id="UP000179786"/>
    </source>
</evidence>
<dbReference type="GO" id="GO:0016757">
    <property type="term" value="F:glycosyltransferase activity"/>
    <property type="evidence" value="ECO:0007669"/>
    <property type="project" value="InterPro"/>
</dbReference>
<evidence type="ECO:0000313" key="1">
    <source>
        <dbReference type="EMBL" id="OHU92045.1"/>
    </source>
</evidence>
<dbReference type="Gene3D" id="3.90.550.10">
    <property type="entry name" value="Spore Coat Polysaccharide Biosynthesis Protein SpsA, Chain A"/>
    <property type="match status" value="1"/>
</dbReference>
<dbReference type="RefSeq" id="WP_070983847.1">
    <property type="nucleotide sequence ID" value="NZ_MKJU01000022.1"/>
</dbReference>
<dbReference type="InterPro" id="IPR050587">
    <property type="entry name" value="GNT1/Glycosyltrans_8"/>
</dbReference>
<name>A0A1S1N1I9_9GAMM</name>
<reference evidence="1 2" key="1">
    <citation type="submission" date="2016-09" db="EMBL/GenBank/DDBJ databases">
        <title>Pseudoalteromonas amylolytica sp. nov., isolated from the surface seawater.</title>
        <authorList>
            <person name="Wu Y.-H."/>
            <person name="Cheng H."/>
            <person name="Jin X.-B."/>
            <person name="Wang C.-S."/>
            <person name="Xu X.-W."/>
        </authorList>
    </citation>
    <scope>NUCLEOTIDE SEQUENCE [LARGE SCALE GENOMIC DNA]</scope>
    <source>
        <strain evidence="1 2">JW1</strain>
    </source>
</reference>
<dbReference type="STRING" id="1859457.BET10_06830"/>
<keyword evidence="2" id="KW-1185">Reference proteome</keyword>
<organism evidence="1 2">
    <name type="scientific">Pseudoalteromonas amylolytica</name>
    <dbReference type="NCBI Taxonomy" id="1859457"/>
    <lineage>
        <taxon>Bacteria</taxon>
        <taxon>Pseudomonadati</taxon>
        <taxon>Pseudomonadota</taxon>
        <taxon>Gammaproteobacteria</taxon>
        <taxon>Alteromonadales</taxon>
        <taxon>Pseudoalteromonadaceae</taxon>
        <taxon>Pseudoalteromonas</taxon>
    </lineage>
</organism>
<evidence type="ECO:0008006" key="3">
    <source>
        <dbReference type="Google" id="ProtNLM"/>
    </source>
</evidence>
<protein>
    <recommendedName>
        <fullName evidence="3">Glycosyl transferase</fullName>
    </recommendedName>
</protein>
<dbReference type="SUPFAM" id="SSF53448">
    <property type="entry name" value="Nucleotide-diphospho-sugar transferases"/>
    <property type="match status" value="1"/>
</dbReference>
<comment type="caution">
    <text evidence="1">The sequence shown here is derived from an EMBL/GenBank/DDBJ whole genome shotgun (WGS) entry which is preliminary data.</text>
</comment>
<accession>A0A1S1N1I9</accession>
<dbReference type="InterPro" id="IPR029044">
    <property type="entry name" value="Nucleotide-diphossugar_trans"/>
</dbReference>
<dbReference type="PANTHER" id="PTHR11183">
    <property type="entry name" value="GLYCOGENIN SUBFAMILY MEMBER"/>
    <property type="match status" value="1"/>
</dbReference>